<accession>A0AAI8ZTS7</accession>
<evidence type="ECO:0000313" key="2">
    <source>
        <dbReference type="EMBL" id="CFR13963.1"/>
    </source>
</evidence>
<organism evidence="2 3">
    <name type="scientific">Yersinia frederiksenii</name>
    <dbReference type="NCBI Taxonomy" id="29484"/>
    <lineage>
        <taxon>Bacteria</taxon>
        <taxon>Pseudomonadati</taxon>
        <taxon>Pseudomonadota</taxon>
        <taxon>Gammaproteobacteria</taxon>
        <taxon>Enterobacterales</taxon>
        <taxon>Yersiniaceae</taxon>
        <taxon>Yersinia</taxon>
    </lineage>
</organism>
<dbReference type="AlphaFoldDB" id="A0AAI8ZTS7"/>
<protein>
    <submittedName>
        <fullName evidence="2">Uncharacterized protein</fullName>
    </submittedName>
</protein>
<dbReference type="Proteomes" id="UP000046784">
    <property type="component" value="Unassembled WGS sequence"/>
</dbReference>
<comment type="caution">
    <text evidence="2">The sequence shown here is derived from an EMBL/GenBank/DDBJ whole genome shotgun (WGS) entry which is preliminary data.</text>
</comment>
<sequence>MKRKLFLLSLYILLSLTLFFIFTITGFSSYLYHVYEGFILQGHYEGETKAAFYMGFLMKLLLPSCFLLVGVFYGTYLRKKKKNP</sequence>
<feature type="transmembrane region" description="Helical" evidence="1">
    <location>
        <begin position="7"/>
        <end position="32"/>
    </location>
</feature>
<keyword evidence="1" id="KW-0812">Transmembrane</keyword>
<gene>
    <name evidence="2" type="ORF">ERS008524_04082</name>
</gene>
<feature type="transmembrane region" description="Helical" evidence="1">
    <location>
        <begin position="52"/>
        <end position="76"/>
    </location>
</feature>
<dbReference type="EMBL" id="CGCB01000044">
    <property type="protein sequence ID" value="CFR13963.1"/>
    <property type="molecule type" value="Genomic_DNA"/>
</dbReference>
<reference evidence="2 3" key="1">
    <citation type="submission" date="2015-03" db="EMBL/GenBank/DDBJ databases">
        <authorList>
            <consortium name="Pathogen Informatics"/>
            <person name="Murphy D."/>
        </authorList>
    </citation>
    <scope>NUCLEOTIDE SEQUENCE [LARGE SCALE GENOMIC DNA]</scope>
    <source>
        <strain evidence="2 3">3400/83</strain>
    </source>
</reference>
<evidence type="ECO:0000313" key="3">
    <source>
        <dbReference type="Proteomes" id="UP000046784"/>
    </source>
</evidence>
<evidence type="ECO:0000256" key="1">
    <source>
        <dbReference type="SAM" id="Phobius"/>
    </source>
</evidence>
<keyword evidence="1" id="KW-1133">Transmembrane helix</keyword>
<proteinExistence type="predicted"/>
<name>A0AAI8ZTS7_YERFR</name>
<keyword evidence="1" id="KW-0472">Membrane</keyword>